<name>A0A5J5B8I6_9ASTE</name>
<organism evidence="1 2">
    <name type="scientific">Nyssa sinensis</name>
    <dbReference type="NCBI Taxonomy" id="561372"/>
    <lineage>
        <taxon>Eukaryota</taxon>
        <taxon>Viridiplantae</taxon>
        <taxon>Streptophyta</taxon>
        <taxon>Embryophyta</taxon>
        <taxon>Tracheophyta</taxon>
        <taxon>Spermatophyta</taxon>
        <taxon>Magnoliopsida</taxon>
        <taxon>eudicotyledons</taxon>
        <taxon>Gunneridae</taxon>
        <taxon>Pentapetalae</taxon>
        <taxon>asterids</taxon>
        <taxon>Cornales</taxon>
        <taxon>Nyssaceae</taxon>
        <taxon>Nyssa</taxon>
    </lineage>
</organism>
<evidence type="ECO:0000313" key="1">
    <source>
        <dbReference type="EMBL" id="KAA8538780.1"/>
    </source>
</evidence>
<keyword evidence="2" id="KW-1185">Reference proteome</keyword>
<evidence type="ECO:0000313" key="2">
    <source>
        <dbReference type="Proteomes" id="UP000325577"/>
    </source>
</evidence>
<accession>A0A5J5B8I6</accession>
<sequence length="95" mass="10286">METMARSRAHVFLSPRLSSVAVSSTLSSLKLLTTAWRTLIGRGKSSVDTVWIGKLRTKFGICQDSMDNAAVSQTIALEPTAAVQMTTDEVKQTAQ</sequence>
<protein>
    <submittedName>
        <fullName evidence="1">Uncharacterized protein</fullName>
    </submittedName>
</protein>
<dbReference type="EMBL" id="CM018037">
    <property type="protein sequence ID" value="KAA8538780.1"/>
    <property type="molecule type" value="Genomic_DNA"/>
</dbReference>
<gene>
    <name evidence="1" type="ORF">F0562_025472</name>
</gene>
<dbReference type="Proteomes" id="UP000325577">
    <property type="component" value="Linkage Group LG14"/>
</dbReference>
<dbReference type="AlphaFoldDB" id="A0A5J5B8I6"/>
<reference evidence="1 2" key="1">
    <citation type="submission" date="2019-09" db="EMBL/GenBank/DDBJ databases">
        <title>A chromosome-level genome assembly of the Chinese tupelo Nyssa sinensis.</title>
        <authorList>
            <person name="Yang X."/>
            <person name="Kang M."/>
            <person name="Yang Y."/>
            <person name="Xiong H."/>
            <person name="Wang M."/>
            <person name="Zhang Z."/>
            <person name="Wang Z."/>
            <person name="Wu H."/>
            <person name="Ma T."/>
            <person name="Liu J."/>
            <person name="Xi Z."/>
        </authorList>
    </citation>
    <scope>NUCLEOTIDE SEQUENCE [LARGE SCALE GENOMIC DNA]</scope>
    <source>
        <strain evidence="1">J267</strain>
        <tissue evidence="1">Leaf</tissue>
    </source>
</reference>
<proteinExistence type="predicted"/>